<comment type="caution">
    <text evidence="1">The sequence shown here is derived from an EMBL/GenBank/DDBJ whole genome shotgun (WGS) entry which is preliminary data.</text>
</comment>
<organism evidence="1 2">
    <name type="scientific">Curvularia kusanoi</name>
    <name type="common">Cochliobolus kusanoi</name>
    <dbReference type="NCBI Taxonomy" id="90978"/>
    <lineage>
        <taxon>Eukaryota</taxon>
        <taxon>Fungi</taxon>
        <taxon>Dikarya</taxon>
        <taxon>Ascomycota</taxon>
        <taxon>Pezizomycotina</taxon>
        <taxon>Dothideomycetes</taxon>
        <taxon>Pleosporomycetidae</taxon>
        <taxon>Pleosporales</taxon>
        <taxon>Pleosporineae</taxon>
        <taxon>Pleosporaceae</taxon>
        <taxon>Curvularia</taxon>
    </lineage>
</organism>
<sequence>MAFAFAACGIDRPRYRRERRYCNAHAPPSYYDGYGCGGCDREYEDIRYDHISVSRRRGRQHDCRNNDWCFCRGDYREPYEFLSHYGPLAGLMDEVHECCIALTAGRFIAQEMADKFEEASRAINAM</sequence>
<dbReference type="Proteomes" id="UP000801428">
    <property type="component" value="Unassembled WGS sequence"/>
</dbReference>
<proteinExistence type="predicted"/>
<name>A0A9P4TK04_CURKU</name>
<dbReference type="EMBL" id="SWKU01000006">
    <property type="protein sequence ID" value="KAF3006031.1"/>
    <property type="molecule type" value="Genomic_DNA"/>
</dbReference>
<gene>
    <name evidence="1" type="ORF">E8E13_010706</name>
</gene>
<keyword evidence="2" id="KW-1185">Reference proteome</keyword>
<dbReference type="AlphaFoldDB" id="A0A9P4TK04"/>
<protein>
    <submittedName>
        <fullName evidence="1">Uncharacterized protein</fullName>
    </submittedName>
</protein>
<evidence type="ECO:0000313" key="2">
    <source>
        <dbReference type="Proteomes" id="UP000801428"/>
    </source>
</evidence>
<accession>A0A9P4TK04</accession>
<evidence type="ECO:0000313" key="1">
    <source>
        <dbReference type="EMBL" id="KAF3006031.1"/>
    </source>
</evidence>
<dbReference type="OrthoDB" id="3795773at2759"/>
<reference evidence="1" key="1">
    <citation type="submission" date="2019-04" db="EMBL/GenBank/DDBJ databases">
        <title>Sequencing of skin fungus with MAO and IRED activity.</title>
        <authorList>
            <person name="Marsaioli A.J."/>
            <person name="Bonatto J.M.C."/>
            <person name="Reis Junior O."/>
        </authorList>
    </citation>
    <scope>NUCLEOTIDE SEQUENCE</scope>
    <source>
        <strain evidence="1">30M1</strain>
    </source>
</reference>